<comment type="caution">
    <text evidence="15">The sequence shown here is derived from an EMBL/GenBank/DDBJ whole genome shotgun (WGS) entry which is preliminary data.</text>
</comment>
<evidence type="ECO:0000256" key="9">
    <source>
        <dbReference type="ARBA" id="ARBA00022759"/>
    </source>
</evidence>
<evidence type="ECO:0000256" key="6">
    <source>
        <dbReference type="ARBA" id="ARBA00017721"/>
    </source>
</evidence>
<dbReference type="SUPFAM" id="SSF55658">
    <property type="entry name" value="L9 N-domain-like"/>
    <property type="match status" value="2"/>
</dbReference>
<comment type="catalytic activity">
    <reaction evidence="1 12">
        <text>Endonucleolytic cleavage to 5'-phosphomonoester.</text>
        <dbReference type="EC" id="3.1.26.4"/>
    </reaction>
</comment>
<gene>
    <name evidence="15" type="ORF">BP5553_02571</name>
</gene>
<dbReference type="GO" id="GO:0004523">
    <property type="term" value="F:RNA-DNA hybrid ribonuclease activity"/>
    <property type="evidence" value="ECO:0007669"/>
    <property type="project" value="UniProtKB-UniRule"/>
</dbReference>
<feature type="domain" description="RNase H type-1" evidence="14">
    <location>
        <begin position="146"/>
        <end position="296"/>
    </location>
</feature>
<dbReference type="Proteomes" id="UP000254866">
    <property type="component" value="Unassembled WGS sequence"/>
</dbReference>
<dbReference type="SUPFAM" id="SSF53098">
    <property type="entry name" value="Ribonuclease H-like"/>
    <property type="match status" value="1"/>
</dbReference>
<dbReference type="FunFam" id="3.30.420.10:FF:000090">
    <property type="entry name" value="Ribonuclease H"/>
    <property type="match status" value="1"/>
</dbReference>
<dbReference type="InterPro" id="IPR017067">
    <property type="entry name" value="RNase_H1_euk"/>
</dbReference>
<proteinExistence type="inferred from homology"/>
<comment type="cofactor">
    <cofactor evidence="2 12">
        <name>Mg(2+)</name>
        <dbReference type="ChEBI" id="CHEBI:18420"/>
    </cofactor>
</comment>
<evidence type="ECO:0000256" key="1">
    <source>
        <dbReference type="ARBA" id="ARBA00000077"/>
    </source>
</evidence>
<dbReference type="PROSITE" id="PS50879">
    <property type="entry name" value="RNASE_H_1"/>
    <property type="match status" value="1"/>
</dbReference>
<dbReference type="InterPro" id="IPR037056">
    <property type="entry name" value="RNase_H1_N_sf"/>
</dbReference>
<keyword evidence="8 12" id="KW-0479">Metal-binding</keyword>
<dbReference type="GO" id="GO:0003676">
    <property type="term" value="F:nucleic acid binding"/>
    <property type="evidence" value="ECO:0007669"/>
    <property type="project" value="UniProtKB-UniRule"/>
</dbReference>
<keyword evidence="11 12" id="KW-0460">Magnesium</keyword>
<name>A0A370TRT9_9HELO</name>
<evidence type="ECO:0000256" key="13">
    <source>
        <dbReference type="SAM" id="MobiDB-lite"/>
    </source>
</evidence>
<evidence type="ECO:0000256" key="8">
    <source>
        <dbReference type="ARBA" id="ARBA00022723"/>
    </source>
</evidence>
<dbReference type="GeneID" id="43595420"/>
<dbReference type="PANTHER" id="PTHR10642">
    <property type="entry name" value="RIBONUCLEASE H1"/>
    <property type="match status" value="1"/>
</dbReference>
<dbReference type="OrthoDB" id="407198at2759"/>
<dbReference type="InterPro" id="IPR011320">
    <property type="entry name" value="RNase_H1_N"/>
</dbReference>
<reference evidence="15 16" key="1">
    <citation type="journal article" date="2018" name="IMA Fungus">
        <title>IMA Genome-F 9: Draft genome sequence of Annulohypoxylon stygium, Aspergillus mulundensis, Berkeleyomyces basicola (syn. Thielaviopsis basicola), Ceratocystis smalleyi, two Cercospora beticola strains, Coleophoma cylindrospora, Fusarium fracticaudum, Phialophora cf. hyalina, and Morchella septimelata.</title>
        <authorList>
            <person name="Wingfield B.D."/>
            <person name="Bills G.F."/>
            <person name="Dong Y."/>
            <person name="Huang W."/>
            <person name="Nel W.J."/>
            <person name="Swalarsk-Parry B.S."/>
            <person name="Vaghefi N."/>
            <person name="Wilken P.M."/>
            <person name="An Z."/>
            <person name="de Beer Z.W."/>
            <person name="De Vos L."/>
            <person name="Chen L."/>
            <person name="Duong T.A."/>
            <person name="Gao Y."/>
            <person name="Hammerbacher A."/>
            <person name="Kikkert J.R."/>
            <person name="Li Y."/>
            <person name="Li H."/>
            <person name="Li K."/>
            <person name="Li Q."/>
            <person name="Liu X."/>
            <person name="Ma X."/>
            <person name="Naidoo K."/>
            <person name="Pethybridge S.J."/>
            <person name="Sun J."/>
            <person name="Steenkamp E.T."/>
            <person name="van der Nest M.A."/>
            <person name="van Wyk S."/>
            <person name="Wingfield M.J."/>
            <person name="Xiong C."/>
            <person name="Yue Q."/>
            <person name="Zhang X."/>
        </authorList>
    </citation>
    <scope>NUCLEOTIDE SEQUENCE [LARGE SCALE GENOMIC DNA]</scope>
    <source>
        <strain evidence="15 16">BP 5553</strain>
    </source>
</reference>
<evidence type="ECO:0000256" key="2">
    <source>
        <dbReference type="ARBA" id="ARBA00001946"/>
    </source>
</evidence>
<dbReference type="GO" id="GO:0000287">
    <property type="term" value="F:magnesium ion binding"/>
    <property type="evidence" value="ECO:0007669"/>
    <property type="project" value="UniProtKB-UniRule"/>
</dbReference>
<keyword evidence="10 12" id="KW-0378">Hydrolase</keyword>
<evidence type="ECO:0000256" key="4">
    <source>
        <dbReference type="ARBA" id="ARBA00005300"/>
    </source>
</evidence>
<dbReference type="Pfam" id="PF01693">
    <property type="entry name" value="Cauli_VI"/>
    <property type="match status" value="2"/>
</dbReference>
<dbReference type="InterPro" id="IPR002156">
    <property type="entry name" value="RNaseH_domain"/>
</dbReference>
<feature type="compositionally biased region" description="Basic and acidic residues" evidence="13">
    <location>
        <begin position="128"/>
        <end position="139"/>
    </location>
</feature>
<dbReference type="RefSeq" id="XP_031870887.1">
    <property type="nucleotide sequence ID" value="XM_032011194.1"/>
</dbReference>
<dbReference type="Gene3D" id="3.40.970.10">
    <property type="entry name" value="Ribonuclease H1, N-terminal domain"/>
    <property type="match status" value="2"/>
</dbReference>
<keyword evidence="9 12" id="KW-0255">Endonuclease</keyword>
<protein>
    <recommendedName>
        <fullName evidence="6 12">Ribonuclease H</fullName>
        <shortName evidence="12">RNase H</shortName>
        <ecNumber evidence="5 12">3.1.26.4</ecNumber>
    </recommendedName>
</protein>
<comment type="function">
    <text evidence="3 12">Endonuclease that specifically degrades the RNA of RNA-DNA hybrids.</text>
</comment>
<dbReference type="PIRSF" id="PIRSF036852">
    <property type="entry name" value="Ribonuclease_H1_euk"/>
    <property type="match status" value="1"/>
</dbReference>
<dbReference type="PANTHER" id="PTHR10642:SF26">
    <property type="entry name" value="RIBONUCLEASE H1"/>
    <property type="match status" value="1"/>
</dbReference>
<evidence type="ECO:0000256" key="12">
    <source>
        <dbReference type="PIRNR" id="PIRNR036852"/>
    </source>
</evidence>
<organism evidence="15 16">
    <name type="scientific">Venustampulla echinocandica</name>
    <dbReference type="NCBI Taxonomy" id="2656787"/>
    <lineage>
        <taxon>Eukaryota</taxon>
        <taxon>Fungi</taxon>
        <taxon>Dikarya</taxon>
        <taxon>Ascomycota</taxon>
        <taxon>Pezizomycotina</taxon>
        <taxon>Leotiomycetes</taxon>
        <taxon>Helotiales</taxon>
        <taxon>Pleuroascaceae</taxon>
        <taxon>Venustampulla</taxon>
    </lineage>
</organism>
<evidence type="ECO:0000256" key="11">
    <source>
        <dbReference type="ARBA" id="ARBA00022842"/>
    </source>
</evidence>
<feature type="region of interest" description="Disordered" evidence="13">
    <location>
        <begin position="120"/>
        <end position="142"/>
    </location>
</feature>
<keyword evidence="16" id="KW-1185">Reference proteome</keyword>
<sequence length="306" mass="33924">MSTISKKRKLEKDPPKFYGVRAGKNPGVYTNWGDCQLNTTGFKGASYKSFTSKKDAEDFVAGRVVASTTKPSGDKFYGVAVGHVPGVYEDWNEAKEQIKDVKGPKYRKFTTRKEAEEFVRTGGKSSKVSKDDKDGEPSTKKAKISVDGMLQVWTDGSSRGNGKKSAEAGVGVYFGVDDSRNVSERLGGSPQTNQRAELTAILRALEIVDRDRTLEIITDSNYSINCSTVWYKNWEKRDWKTSEGTDVMNKDLVVEIRKILDERTEKGVETKFTWIKGHDNDPGNVAADILAVAGSRLPKVEEAEDV</sequence>
<dbReference type="EMBL" id="NPIC01000002">
    <property type="protein sequence ID" value="RDL38231.1"/>
    <property type="molecule type" value="Genomic_DNA"/>
</dbReference>
<evidence type="ECO:0000259" key="14">
    <source>
        <dbReference type="PROSITE" id="PS50879"/>
    </source>
</evidence>
<evidence type="ECO:0000313" key="16">
    <source>
        <dbReference type="Proteomes" id="UP000254866"/>
    </source>
</evidence>
<keyword evidence="7 12" id="KW-0540">Nuclease</keyword>
<evidence type="ECO:0000313" key="15">
    <source>
        <dbReference type="EMBL" id="RDL38231.1"/>
    </source>
</evidence>
<evidence type="ECO:0000256" key="5">
    <source>
        <dbReference type="ARBA" id="ARBA00012180"/>
    </source>
</evidence>
<accession>A0A370TRT9</accession>
<evidence type="ECO:0000256" key="3">
    <source>
        <dbReference type="ARBA" id="ARBA00004065"/>
    </source>
</evidence>
<evidence type="ECO:0000256" key="7">
    <source>
        <dbReference type="ARBA" id="ARBA00022722"/>
    </source>
</evidence>
<dbReference type="STRING" id="2656787.A0A370TRT9"/>
<dbReference type="FunFam" id="3.40.970.10:FF:000002">
    <property type="entry name" value="Ribonuclease H"/>
    <property type="match status" value="1"/>
</dbReference>
<dbReference type="GO" id="GO:0043137">
    <property type="term" value="P:DNA replication, removal of RNA primer"/>
    <property type="evidence" value="ECO:0007669"/>
    <property type="project" value="TreeGrafter"/>
</dbReference>
<evidence type="ECO:0000256" key="10">
    <source>
        <dbReference type="ARBA" id="ARBA00022801"/>
    </source>
</evidence>
<dbReference type="CDD" id="cd09280">
    <property type="entry name" value="RNase_HI_eukaryote_like"/>
    <property type="match status" value="1"/>
</dbReference>
<dbReference type="Gene3D" id="3.30.420.10">
    <property type="entry name" value="Ribonuclease H-like superfamily/Ribonuclease H"/>
    <property type="match status" value="1"/>
</dbReference>
<dbReference type="EC" id="3.1.26.4" evidence="5 12"/>
<dbReference type="AlphaFoldDB" id="A0A370TRT9"/>
<dbReference type="FunFam" id="3.40.970.10:FF:000001">
    <property type="entry name" value="Ribonuclease H1"/>
    <property type="match status" value="1"/>
</dbReference>
<dbReference type="Pfam" id="PF00075">
    <property type="entry name" value="RNase_H"/>
    <property type="match status" value="1"/>
</dbReference>
<comment type="similarity">
    <text evidence="4 12">Belongs to the RNase H family.</text>
</comment>
<dbReference type="InterPro" id="IPR036397">
    <property type="entry name" value="RNaseH_sf"/>
</dbReference>
<dbReference type="InterPro" id="IPR012337">
    <property type="entry name" value="RNaseH-like_sf"/>
</dbReference>
<dbReference type="InterPro" id="IPR009027">
    <property type="entry name" value="Ribosomal_bL9/RNase_H1_N"/>
</dbReference>
<dbReference type="InterPro" id="IPR050092">
    <property type="entry name" value="RNase_H"/>
</dbReference>